<comment type="similarity">
    <text evidence="2 6">Belongs to the peroxisomal membrane protein PXMP2/4 family.</text>
</comment>
<feature type="transmembrane region" description="Helical" evidence="6">
    <location>
        <begin position="108"/>
        <end position="131"/>
    </location>
</feature>
<dbReference type="Pfam" id="PF04117">
    <property type="entry name" value="Mpv17_PMP22"/>
    <property type="match status" value="1"/>
</dbReference>
<dbReference type="OrthoDB" id="860at2759"/>
<keyword evidence="5 6" id="KW-0472">Membrane</keyword>
<dbReference type="GO" id="GO:0005778">
    <property type="term" value="C:peroxisomal membrane"/>
    <property type="evidence" value="ECO:0007669"/>
    <property type="project" value="TreeGrafter"/>
</dbReference>
<evidence type="ECO:0008006" key="9">
    <source>
        <dbReference type="Google" id="ProtNLM"/>
    </source>
</evidence>
<evidence type="ECO:0000256" key="6">
    <source>
        <dbReference type="RuleBase" id="RU363053"/>
    </source>
</evidence>
<organism evidence="7 8">
    <name type="scientific">Catenaria anguillulae PL171</name>
    <dbReference type="NCBI Taxonomy" id="765915"/>
    <lineage>
        <taxon>Eukaryota</taxon>
        <taxon>Fungi</taxon>
        <taxon>Fungi incertae sedis</taxon>
        <taxon>Blastocladiomycota</taxon>
        <taxon>Blastocladiomycetes</taxon>
        <taxon>Blastocladiales</taxon>
        <taxon>Catenariaceae</taxon>
        <taxon>Catenaria</taxon>
    </lineage>
</organism>
<proteinExistence type="inferred from homology"/>
<dbReference type="InterPro" id="IPR007248">
    <property type="entry name" value="Mpv17_PMP22"/>
</dbReference>
<evidence type="ECO:0000256" key="1">
    <source>
        <dbReference type="ARBA" id="ARBA00004141"/>
    </source>
</evidence>
<comment type="subcellular location">
    <subcellularLocation>
        <location evidence="1">Membrane</location>
        <topology evidence="1">Multi-pass membrane protein</topology>
    </subcellularLocation>
</comment>
<evidence type="ECO:0000256" key="4">
    <source>
        <dbReference type="ARBA" id="ARBA00022989"/>
    </source>
</evidence>
<reference evidence="7 8" key="1">
    <citation type="submission" date="2016-07" db="EMBL/GenBank/DDBJ databases">
        <title>Pervasive Adenine N6-methylation of Active Genes in Fungi.</title>
        <authorList>
            <consortium name="DOE Joint Genome Institute"/>
            <person name="Mondo S.J."/>
            <person name="Dannebaum R.O."/>
            <person name="Kuo R.C."/>
            <person name="Labutti K."/>
            <person name="Haridas S."/>
            <person name="Kuo A."/>
            <person name="Salamov A."/>
            <person name="Ahrendt S.R."/>
            <person name="Lipzen A."/>
            <person name="Sullivan W."/>
            <person name="Andreopoulos W.B."/>
            <person name="Clum A."/>
            <person name="Lindquist E."/>
            <person name="Daum C."/>
            <person name="Ramamoorthy G.K."/>
            <person name="Gryganskyi A."/>
            <person name="Culley D."/>
            <person name="Magnuson J.K."/>
            <person name="James T.Y."/>
            <person name="O'Malley M.A."/>
            <person name="Stajich J.E."/>
            <person name="Spatafora J.W."/>
            <person name="Visel A."/>
            <person name="Grigoriev I.V."/>
        </authorList>
    </citation>
    <scope>NUCLEOTIDE SEQUENCE [LARGE SCALE GENOMIC DNA]</scope>
    <source>
        <strain evidence="7 8">PL171</strain>
    </source>
</reference>
<gene>
    <name evidence="7" type="ORF">BCR44DRAFT_1390141</name>
</gene>
<comment type="caution">
    <text evidence="7">The sequence shown here is derived from an EMBL/GenBank/DDBJ whole genome shotgun (WGS) entry which is preliminary data.</text>
</comment>
<dbReference type="PANTHER" id="PTHR11266">
    <property type="entry name" value="PEROXISOMAL MEMBRANE PROTEIN 2, PXMP2 MPV17"/>
    <property type="match status" value="1"/>
</dbReference>
<evidence type="ECO:0000313" key="7">
    <source>
        <dbReference type="EMBL" id="ORZ34889.1"/>
    </source>
</evidence>
<evidence type="ECO:0000313" key="8">
    <source>
        <dbReference type="Proteomes" id="UP000193411"/>
    </source>
</evidence>
<evidence type="ECO:0000256" key="5">
    <source>
        <dbReference type="ARBA" id="ARBA00023136"/>
    </source>
</evidence>
<keyword evidence="8" id="KW-1185">Reference proteome</keyword>
<dbReference type="EMBL" id="MCFL01000025">
    <property type="protein sequence ID" value="ORZ34889.1"/>
    <property type="molecule type" value="Genomic_DNA"/>
</dbReference>
<dbReference type="Proteomes" id="UP000193411">
    <property type="component" value="Unassembled WGS sequence"/>
</dbReference>
<keyword evidence="3 6" id="KW-0812">Transmembrane</keyword>
<evidence type="ECO:0000256" key="3">
    <source>
        <dbReference type="ARBA" id="ARBA00022692"/>
    </source>
</evidence>
<name>A0A1Y2HK19_9FUNG</name>
<dbReference type="PANTHER" id="PTHR11266:SF93">
    <property type="entry name" value="INTEGRAL MEMBRANE PROTEIN 25D9-6"/>
    <property type="match status" value="1"/>
</dbReference>
<feature type="transmembrane region" description="Helical" evidence="6">
    <location>
        <begin position="170"/>
        <end position="187"/>
    </location>
</feature>
<protein>
    <recommendedName>
        <fullName evidence="9">Integral membrane protein</fullName>
    </recommendedName>
</protein>
<keyword evidence="4 6" id="KW-1133">Transmembrane helix</keyword>
<dbReference type="AlphaFoldDB" id="A0A1Y2HK19"/>
<dbReference type="STRING" id="765915.A0A1Y2HK19"/>
<evidence type="ECO:0000256" key="2">
    <source>
        <dbReference type="ARBA" id="ARBA00006824"/>
    </source>
</evidence>
<sequence length="212" mass="22512">MTATSSSGAASSRPGSASLLWAKYLALLATRPVLTKAGTSATLNFLQEAVANALATDPNASSADALIKASKMAAYGLLVSGPLGHYLYDLLNKVFDGSSLASMVGQLVGANVAVAPIQNAVYLAAMAILAGRPNVLDEVERGFMPLMKLTWAVFPVVQLIAVKFVPHDLWLPFFNIVSFVFGVYTNFKIKQEHRRRQIAAGKKKAGATAKDE</sequence>
<accession>A0A1Y2HK19</accession>